<sequence>MGTREEEEEKSVPLLLEEEVSSERGRGRINRKASSAQTLGNIIVSIVGTGILGLPYAFRIAGWLAGSLGVILAGISTYYCMLLLVECKEKLEREEGTRGEEAVAEEVGIGTYGDLGEKAFGRRGRILTESIVLISQCGGAVTYLVFIAQNLLSIFSTSTLTFSSFVFLLIPVEIALSWIRSLPALAPFSAMADVFIVLAMVIVVKDELHLLGKKRRRREAVTSLGGLPFAAGVAIFCFEGFSLTLPLQTSMKERQRFPLVLSLAIMGITTVYLCFGLLGYLAYGEETRDIITLNLPNDWSSVAVKVGLCIGLSLTFPIMMHPVHEIVEARLKATTNGRLKKLCYDMEQGTERVGVYIFRGISVVALALVASFVPGFGLMISLVGSTFCALLSFVLPAAFHLIFMSACLNIWQRSLDIFILVFGILFACYGTYNAVSSASN</sequence>
<reference evidence="1 2" key="1">
    <citation type="journal article" date="2022" name="Hortic Res">
        <title>A haplotype resolved chromosomal level avocado genome allows analysis of novel avocado genes.</title>
        <authorList>
            <person name="Nath O."/>
            <person name="Fletcher S.J."/>
            <person name="Hayward A."/>
            <person name="Shaw L.M."/>
            <person name="Masouleh A.K."/>
            <person name="Furtado A."/>
            <person name="Henry R.J."/>
            <person name="Mitter N."/>
        </authorList>
    </citation>
    <scope>NUCLEOTIDE SEQUENCE [LARGE SCALE GENOMIC DNA]</scope>
    <source>
        <strain evidence="2">cv. Hass</strain>
    </source>
</reference>
<proteinExistence type="predicted"/>
<dbReference type="Proteomes" id="UP001234297">
    <property type="component" value="Chromosome 3"/>
</dbReference>
<name>A0ACC2M0L6_PERAE</name>
<protein>
    <submittedName>
        <fullName evidence="1">Uncharacterized protein</fullName>
    </submittedName>
</protein>
<evidence type="ECO:0000313" key="1">
    <source>
        <dbReference type="EMBL" id="KAJ8638747.1"/>
    </source>
</evidence>
<comment type="caution">
    <text evidence="1">The sequence shown here is derived from an EMBL/GenBank/DDBJ whole genome shotgun (WGS) entry which is preliminary data.</text>
</comment>
<keyword evidence="2" id="KW-1185">Reference proteome</keyword>
<gene>
    <name evidence="1" type="ORF">MRB53_013014</name>
</gene>
<dbReference type="EMBL" id="CM056811">
    <property type="protein sequence ID" value="KAJ8638747.1"/>
    <property type="molecule type" value="Genomic_DNA"/>
</dbReference>
<accession>A0ACC2M0L6</accession>
<evidence type="ECO:0000313" key="2">
    <source>
        <dbReference type="Proteomes" id="UP001234297"/>
    </source>
</evidence>
<organism evidence="1 2">
    <name type="scientific">Persea americana</name>
    <name type="common">Avocado</name>
    <dbReference type="NCBI Taxonomy" id="3435"/>
    <lineage>
        <taxon>Eukaryota</taxon>
        <taxon>Viridiplantae</taxon>
        <taxon>Streptophyta</taxon>
        <taxon>Embryophyta</taxon>
        <taxon>Tracheophyta</taxon>
        <taxon>Spermatophyta</taxon>
        <taxon>Magnoliopsida</taxon>
        <taxon>Magnoliidae</taxon>
        <taxon>Laurales</taxon>
        <taxon>Lauraceae</taxon>
        <taxon>Persea</taxon>
    </lineage>
</organism>